<accession>A0A699US77</accession>
<comment type="caution">
    <text evidence="1">The sequence shown here is derived from an EMBL/GenBank/DDBJ whole genome shotgun (WGS) entry which is preliminary data.</text>
</comment>
<evidence type="ECO:0000313" key="1">
    <source>
        <dbReference type="EMBL" id="GFD24953.1"/>
    </source>
</evidence>
<feature type="non-terminal residue" evidence="1">
    <location>
        <position position="1"/>
    </location>
</feature>
<protein>
    <submittedName>
        <fullName evidence="1">Uncharacterized protein</fullName>
    </submittedName>
</protein>
<dbReference type="EMBL" id="BKCJ011356633">
    <property type="protein sequence ID" value="GFD24953.1"/>
    <property type="molecule type" value="Genomic_DNA"/>
</dbReference>
<sequence length="151" mass="16422">VGQGLVGGFEAAPEHLAGHGRQRPVGKRHNDDAIRQALGLVHRRDSHGIGAARRVDAQRALALIPVSQEVAQLVEKRLARFLIIGYVGNVARPRRGGGQPPHHLVEQQQRLGPRQRVGALVQHPHGGYQQVHHLGKLQSQRVGRDNGKAAL</sequence>
<gene>
    <name evidence="1" type="ORF">Tci_896922</name>
</gene>
<proteinExistence type="predicted"/>
<organism evidence="1">
    <name type="scientific">Tanacetum cinerariifolium</name>
    <name type="common">Dalmatian daisy</name>
    <name type="synonym">Chrysanthemum cinerariifolium</name>
    <dbReference type="NCBI Taxonomy" id="118510"/>
    <lineage>
        <taxon>Eukaryota</taxon>
        <taxon>Viridiplantae</taxon>
        <taxon>Streptophyta</taxon>
        <taxon>Embryophyta</taxon>
        <taxon>Tracheophyta</taxon>
        <taxon>Spermatophyta</taxon>
        <taxon>Magnoliopsida</taxon>
        <taxon>eudicotyledons</taxon>
        <taxon>Gunneridae</taxon>
        <taxon>Pentapetalae</taxon>
        <taxon>asterids</taxon>
        <taxon>campanulids</taxon>
        <taxon>Asterales</taxon>
        <taxon>Asteraceae</taxon>
        <taxon>Asteroideae</taxon>
        <taxon>Anthemideae</taxon>
        <taxon>Anthemidinae</taxon>
        <taxon>Tanacetum</taxon>
    </lineage>
</organism>
<name>A0A699US77_TANCI</name>
<dbReference type="AlphaFoldDB" id="A0A699US77"/>
<feature type="non-terminal residue" evidence="1">
    <location>
        <position position="151"/>
    </location>
</feature>
<reference evidence="1" key="1">
    <citation type="journal article" date="2019" name="Sci. Rep.">
        <title>Draft genome of Tanacetum cinerariifolium, the natural source of mosquito coil.</title>
        <authorList>
            <person name="Yamashiro T."/>
            <person name="Shiraishi A."/>
            <person name="Satake H."/>
            <person name="Nakayama K."/>
        </authorList>
    </citation>
    <scope>NUCLEOTIDE SEQUENCE</scope>
</reference>